<dbReference type="Proteomes" id="UP000092093">
    <property type="component" value="Unassembled WGS sequence"/>
</dbReference>
<feature type="compositionally biased region" description="Polar residues" evidence="1">
    <location>
        <begin position="87"/>
        <end position="98"/>
    </location>
</feature>
<sequence>MSEMPGALGPPAVPCQRELLRRAGRLQRQAPPHPTTRGNVRGPVPEDRGPAHETFTGGQAIPPDPGGEDGQRLQRHPDLRLRGLRFSGNQSFRETGQPQEDRRLPEDRAELRRPEPPVQRIILSGDKRRGRQDDEYGRQSRPGSGEPTGGQVPQVDRGGPTWDSRTVE</sequence>
<feature type="compositionally biased region" description="Basic and acidic residues" evidence="1">
    <location>
        <begin position="99"/>
        <end position="115"/>
    </location>
</feature>
<dbReference type="EMBL" id="LJOW01000421">
    <property type="protein sequence ID" value="OBQ34905.1"/>
    <property type="molecule type" value="Genomic_DNA"/>
</dbReference>
<dbReference type="AlphaFoldDB" id="A0A1B7WCP8"/>
<proteinExistence type="predicted"/>
<feature type="region of interest" description="Disordered" evidence="1">
    <location>
        <begin position="1"/>
        <end position="168"/>
    </location>
</feature>
<evidence type="ECO:0000313" key="2">
    <source>
        <dbReference type="EMBL" id="OBQ34905.1"/>
    </source>
</evidence>
<organism evidence="2 3">
    <name type="scientific">Aphanizomenon flos-aquae WA102</name>
    <dbReference type="NCBI Taxonomy" id="1710896"/>
    <lineage>
        <taxon>Bacteria</taxon>
        <taxon>Bacillati</taxon>
        <taxon>Cyanobacteriota</taxon>
        <taxon>Cyanophyceae</taxon>
        <taxon>Nostocales</taxon>
        <taxon>Aphanizomenonaceae</taxon>
        <taxon>Aphanizomenon</taxon>
    </lineage>
</organism>
<evidence type="ECO:0000256" key="1">
    <source>
        <dbReference type="SAM" id="MobiDB-lite"/>
    </source>
</evidence>
<name>A0A1B7WCP8_APHFL</name>
<feature type="compositionally biased region" description="Basic and acidic residues" evidence="1">
    <location>
        <begin position="69"/>
        <end position="81"/>
    </location>
</feature>
<comment type="caution">
    <text evidence="2">The sequence shown here is derived from an EMBL/GenBank/DDBJ whole genome shotgun (WGS) entry which is preliminary data.</text>
</comment>
<evidence type="ECO:0000313" key="3">
    <source>
        <dbReference type="Proteomes" id="UP000092093"/>
    </source>
</evidence>
<gene>
    <name evidence="2" type="ORF">AN484_26460</name>
</gene>
<feature type="compositionally biased region" description="Basic and acidic residues" evidence="1">
    <location>
        <begin position="125"/>
        <end position="138"/>
    </location>
</feature>
<reference evidence="2 3" key="1">
    <citation type="submission" date="2015-09" db="EMBL/GenBank/DDBJ databases">
        <title>Aphanizomenon flos-aquae WA102.</title>
        <authorList>
            <person name="Driscoll C."/>
        </authorList>
    </citation>
    <scope>NUCLEOTIDE SEQUENCE [LARGE SCALE GENOMIC DNA]</scope>
    <source>
        <strain evidence="2">WA102</strain>
    </source>
</reference>
<protein>
    <submittedName>
        <fullName evidence="2">Uncharacterized protein</fullName>
    </submittedName>
</protein>
<accession>A0A1B7WCP8</accession>